<proteinExistence type="predicted"/>
<dbReference type="PANTHER" id="PTHR34203">
    <property type="entry name" value="METHYLTRANSFERASE, FKBM FAMILY PROTEIN"/>
    <property type="match status" value="1"/>
</dbReference>
<gene>
    <name evidence="3" type="ORF">JZX89_25040</name>
</gene>
<evidence type="ECO:0000256" key="1">
    <source>
        <dbReference type="SAM" id="MobiDB-lite"/>
    </source>
</evidence>
<feature type="domain" description="Methyltransferase FkbM" evidence="2">
    <location>
        <begin position="101"/>
        <end position="251"/>
    </location>
</feature>
<organism evidence="3 4">
    <name type="scientific">Agrobacterium burrii</name>
    <dbReference type="NCBI Taxonomy" id="2815339"/>
    <lineage>
        <taxon>Bacteria</taxon>
        <taxon>Pseudomonadati</taxon>
        <taxon>Pseudomonadota</taxon>
        <taxon>Alphaproteobacteria</taxon>
        <taxon>Hyphomicrobiales</taxon>
        <taxon>Rhizobiaceae</taxon>
        <taxon>Rhizobium/Agrobacterium group</taxon>
        <taxon>Agrobacterium</taxon>
        <taxon>Agrobacterium tumefaciens complex</taxon>
    </lineage>
</organism>
<dbReference type="InterPro" id="IPR029063">
    <property type="entry name" value="SAM-dependent_MTases_sf"/>
</dbReference>
<dbReference type="GO" id="GO:0008168">
    <property type="term" value="F:methyltransferase activity"/>
    <property type="evidence" value="ECO:0007669"/>
    <property type="project" value="UniProtKB-KW"/>
</dbReference>
<dbReference type="Pfam" id="PF13578">
    <property type="entry name" value="Methyltransf_24"/>
    <property type="match status" value="1"/>
</dbReference>
<accession>A0ABS3EPT8</accession>
<dbReference type="RefSeq" id="WP_174375328.1">
    <property type="nucleotide sequence ID" value="NZ_JAFLNA010000017.1"/>
</dbReference>
<reference evidence="3 4" key="1">
    <citation type="submission" date="2021-03" db="EMBL/GenBank/DDBJ databases">
        <title>Whole genome sequence of Agrobacterium sp. strain Rnr.</title>
        <authorList>
            <person name="Mafakheri H."/>
            <person name="Taghavi S.M."/>
            <person name="Nemanja K."/>
            <person name="Osdaghi E."/>
        </authorList>
    </citation>
    <scope>NUCLEOTIDE SEQUENCE [LARGE SCALE GENOMIC DNA]</scope>
    <source>
        <strain evidence="3 4">Rnr</strain>
    </source>
</reference>
<comment type="caution">
    <text evidence="3">The sequence shown here is derived from an EMBL/GenBank/DDBJ whole genome shotgun (WGS) entry which is preliminary data.</text>
</comment>
<feature type="region of interest" description="Disordered" evidence="1">
    <location>
        <begin position="13"/>
        <end position="32"/>
    </location>
</feature>
<name>A0ABS3EPT8_9HYPH</name>
<feature type="compositionally biased region" description="Basic and acidic residues" evidence="1">
    <location>
        <begin position="20"/>
        <end position="32"/>
    </location>
</feature>
<dbReference type="NCBIfam" id="TIGR01444">
    <property type="entry name" value="fkbM_fam"/>
    <property type="match status" value="1"/>
</dbReference>
<evidence type="ECO:0000313" key="3">
    <source>
        <dbReference type="EMBL" id="MBO0134014.1"/>
    </source>
</evidence>
<evidence type="ECO:0000313" key="4">
    <source>
        <dbReference type="Proteomes" id="UP000664699"/>
    </source>
</evidence>
<protein>
    <submittedName>
        <fullName evidence="3">FkbM family methyltransferase</fullName>
    </submittedName>
</protein>
<dbReference type="SUPFAM" id="SSF53335">
    <property type="entry name" value="S-adenosyl-L-methionine-dependent methyltransferases"/>
    <property type="match status" value="2"/>
</dbReference>
<dbReference type="GO" id="GO:0032259">
    <property type="term" value="P:methylation"/>
    <property type="evidence" value="ECO:0007669"/>
    <property type="project" value="UniProtKB-KW"/>
</dbReference>
<keyword evidence="3" id="KW-0489">Methyltransferase</keyword>
<sequence length="697" mass="77259">MRRSIRDIVQSFLSSPSGSRPEHISGSDDQRLAEHETGLTVHAPAPAVQLDLAPIWTMVPEAEPIRLGAYYAHMRGYYPYCEMQTKRWCVRNIGRDWRIFDVGGNIGYYSALFGRCAPEGRVVAFEPTETHRMLRHNLELNGISNVEVQQIAMGEAEGNRRDAIFRVWGSPAEVEEFPFSTVDAEMRRLEWDRLDLLKVDVDSFDLEVLKGSLQTLDKFNPWILVELNHALAERKQSVSQALEWLASVGYQDALVMDGENFLLRRPEGAPVAVDGLRLIHEREPVYVAPVLVATEAQAANVAAVFELPSTGVLDEETGDLVINAPAWGYGLIWKVQPICEGPAIVRLSVGVSGADIGVLCVREGFSDIIGSEAFILPGGETTVEIALEQVEDLRGIVIRRGPTLSGVARVRFNEPVVLQAEARRNVTPPLSMNPAQKETNLSDAAQGLSSLAFDVPENRLEIVDAHMLGERLGLDYSFRAPINLVNMPLTQFRMEVHDAKILGQLYRAFRPKHHLEFGTWEGFGARLCLQNSEALVWTLNLPEGEKDDEGRPLYSDASGVTDGGNRIGRLYREAGLAGRVTQMLMDSREFDTAAFGPNFFDTILIDGGHTADVVTNDTEKALQVVRPGGLVMWHDFCPDPLIVAEQNAAQGVVEAVLLNWKEWRPRFSSLFWVRPSWLLVGVVADGGVSASEDNDTQ</sequence>
<dbReference type="PANTHER" id="PTHR34203:SF15">
    <property type="entry name" value="SLL1173 PROTEIN"/>
    <property type="match status" value="1"/>
</dbReference>
<dbReference type="Pfam" id="PF05050">
    <property type="entry name" value="Methyltransf_21"/>
    <property type="match status" value="1"/>
</dbReference>
<dbReference type="Gene3D" id="3.40.50.150">
    <property type="entry name" value="Vaccinia Virus protein VP39"/>
    <property type="match status" value="2"/>
</dbReference>
<dbReference type="Proteomes" id="UP000664699">
    <property type="component" value="Unassembled WGS sequence"/>
</dbReference>
<evidence type="ECO:0000259" key="2">
    <source>
        <dbReference type="Pfam" id="PF05050"/>
    </source>
</evidence>
<keyword evidence="3" id="KW-0808">Transferase</keyword>
<dbReference type="EMBL" id="JAFLNA010000017">
    <property type="protein sequence ID" value="MBO0134014.1"/>
    <property type="molecule type" value="Genomic_DNA"/>
</dbReference>
<dbReference type="InterPro" id="IPR006342">
    <property type="entry name" value="FkbM_mtfrase"/>
</dbReference>
<dbReference type="InterPro" id="IPR052514">
    <property type="entry name" value="SAM-dependent_MTase"/>
</dbReference>
<keyword evidence="4" id="KW-1185">Reference proteome</keyword>